<feature type="domain" description="CCA-adding enzyme C-terminal" evidence="13">
    <location>
        <begin position="434"/>
        <end position="482"/>
    </location>
</feature>
<dbReference type="GO" id="GO:0046872">
    <property type="term" value="F:metal ion binding"/>
    <property type="evidence" value="ECO:0007669"/>
    <property type="project" value="UniProtKB-KW"/>
</dbReference>
<dbReference type="InterPro" id="IPR032810">
    <property type="entry name" value="CCA-adding_enz_C"/>
</dbReference>
<dbReference type="GO" id="GO:0000166">
    <property type="term" value="F:nucleotide binding"/>
    <property type="evidence" value="ECO:0007669"/>
    <property type="project" value="UniProtKB-KW"/>
</dbReference>
<dbReference type="Gene3D" id="1.10.246.80">
    <property type="match status" value="1"/>
</dbReference>
<dbReference type="CDD" id="cd00077">
    <property type="entry name" value="HDc"/>
    <property type="match status" value="1"/>
</dbReference>
<dbReference type="Gene3D" id="1.10.3090.10">
    <property type="entry name" value="cca-adding enzyme, domain 2"/>
    <property type="match status" value="1"/>
</dbReference>
<evidence type="ECO:0000259" key="11">
    <source>
        <dbReference type="Pfam" id="PF01966"/>
    </source>
</evidence>
<evidence type="ECO:0000313" key="15">
    <source>
        <dbReference type="Proteomes" id="UP000260943"/>
    </source>
</evidence>
<dbReference type="Pfam" id="PF01966">
    <property type="entry name" value="HD"/>
    <property type="match status" value="1"/>
</dbReference>
<organism evidence="14 15">
    <name type="scientific">Collinsella tanakaei</name>
    <dbReference type="NCBI Taxonomy" id="626935"/>
    <lineage>
        <taxon>Bacteria</taxon>
        <taxon>Bacillati</taxon>
        <taxon>Actinomycetota</taxon>
        <taxon>Coriobacteriia</taxon>
        <taxon>Coriobacteriales</taxon>
        <taxon>Coriobacteriaceae</taxon>
        <taxon>Collinsella</taxon>
    </lineage>
</organism>
<evidence type="ECO:0000313" key="14">
    <source>
        <dbReference type="EMBL" id="RGL08206.1"/>
    </source>
</evidence>
<evidence type="ECO:0000259" key="12">
    <source>
        <dbReference type="Pfam" id="PF12627"/>
    </source>
</evidence>
<keyword evidence="2 9" id="KW-0808">Transferase</keyword>
<evidence type="ECO:0000256" key="3">
    <source>
        <dbReference type="ARBA" id="ARBA00022694"/>
    </source>
</evidence>
<keyword evidence="7" id="KW-0460">Magnesium</keyword>
<dbReference type="SUPFAM" id="SSF81891">
    <property type="entry name" value="Poly A polymerase C-terminal region-like"/>
    <property type="match status" value="1"/>
</dbReference>
<dbReference type="Gene3D" id="3.30.460.10">
    <property type="entry name" value="Beta Polymerase, domain 2"/>
    <property type="match status" value="1"/>
</dbReference>
<dbReference type="InterPro" id="IPR006674">
    <property type="entry name" value="HD_domain"/>
</dbReference>
<comment type="caution">
    <text evidence="14">The sequence shown here is derived from an EMBL/GenBank/DDBJ whole genome shotgun (WGS) entry which is preliminary data.</text>
</comment>
<keyword evidence="3" id="KW-0819">tRNA processing</keyword>
<dbReference type="EMBL" id="QSRJ01000011">
    <property type="protein sequence ID" value="RGL08206.1"/>
    <property type="molecule type" value="Genomic_DNA"/>
</dbReference>
<evidence type="ECO:0000259" key="10">
    <source>
        <dbReference type="Pfam" id="PF01743"/>
    </source>
</evidence>
<keyword evidence="5" id="KW-0479">Metal-binding</keyword>
<keyword evidence="6" id="KW-0547">Nucleotide-binding</keyword>
<dbReference type="SUPFAM" id="SSF81301">
    <property type="entry name" value="Nucleotidyltransferase"/>
    <property type="match status" value="1"/>
</dbReference>
<protein>
    <submittedName>
        <fullName evidence="14">CCA tRNA nucleotidyltransferase</fullName>
    </submittedName>
</protein>
<evidence type="ECO:0000256" key="6">
    <source>
        <dbReference type="ARBA" id="ARBA00022741"/>
    </source>
</evidence>
<evidence type="ECO:0000256" key="4">
    <source>
        <dbReference type="ARBA" id="ARBA00022695"/>
    </source>
</evidence>
<dbReference type="CDD" id="cd05398">
    <property type="entry name" value="NT_ClassII-CCAase"/>
    <property type="match status" value="1"/>
</dbReference>
<dbReference type="InterPro" id="IPR032828">
    <property type="entry name" value="PolyA_RNA-bd"/>
</dbReference>
<evidence type="ECO:0000256" key="9">
    <source>
        <dbReference type="RuleBase" id="RU003953"/>
    </source>
</evidence>
<dbReference type="InterPro" id="IPR003607">
    <property type="entry name" value="HD/PDEase_dom"/>
</dbReference>
<dbReference type="RefSeq" id="WP_117680059.1">
    <property type="nucleotide sequence ID" value="NZ_JAQCWE010000005.1"/>
</dbReference>
<feature type="domain" description="HD" evidence="11">
    <location>
        <begin position="270"/>
        <end position="401"/>
    </location>
</feature>
<dbReference type="InterPro" id="IPR043519">
    <property type="entry name" value="NT_sf"/>
</dbReference>
<dbReference type="GO" id="GO:0016779">
    <property type="term" value="F:nucleotidyltransferase activity"/>
    <property type="evidence" value="ECO:0007669"/>
    <property type="project" value="UniProtKB-KW"/>
</dbReference>
<dbReference type="InterPro" id="IPR002646">
    <property type="entry name" value="PolA_pol_head_dom"/>
</dbReference>
<dbReference type="Pfam" id="PF01743">
    <property type="entry name" value="PolyA_pol"/>
    <property type="match status" value="1"/>
</dbReference>
<dbReference type="AlphaFoldDB" id="A0A3E4QQ64"/>
<evidence type="ECO:0000256" key="5">
    <source>
        <dbReference type="ARBA" id="ARBA00022723"/>
    </source>
</evidence>
<gene>
    <name evidence="14" type="ORF">DXC81_08790</name>
</gene>
<evidence type="ECO:0000256" key="7">
    <source>
        <dbReference type="ARBA" id="ARBA00022842"/>
    </source>
</evidence>
<proteinExistence type="inferred from homology"/>
<dbReference type="PANTHER" id="PTHR46173">
    <property type="entry name" value="CCA TRNA NUCLEOTIDYLTRANSFERASE 1, MITOCHONDRIAL"/>
    <property type="match status" value="1"/>
</dbReference>
<accession>A0A3E4QQ64</accession>
<dbReference type="PANTHER" id="PTHR46173:SF1">
    <property type="entry name" value="CCA TRNA NUCLEOTIDYLTRANSFERASE 1, MITOCHONDRIAL"/>
    <property type="match status" value="1"/>
</dbReference>
<feature type="domain" description="Poly A polymerase head" evidence="10">
    <location>
        <begin position="45"/>
        <end position="169"/>
    </location>
</feature>
<dbReference type="InterPro" id="IPR050264">
    <property type="entry name" value="Bact_CCA-adding_enz_type3_sf"/>
</dbReference>
<reference evidence="14 15" key="1">
    <citation type="submission" date="2018-08" db="EMBL/GenBank/DDBJ databases">
        <title>A genome reference for cultivated species of the human gut microbiota.</title>
        <authorList>
            <person name="Zou Y."/>
            <person name="Xue W."/>
            <person name="Luo G."/>
        </authorList>
    </citation>
    <scope>NUCLEOTIDE SEQUENCE [LARGE SCALE GENOMIC DNA]</scope>
    <source>
        <strain evidence="14 15">TF08-14</strain>
    </source>
</reference>
<dbReference type="GO" id="GO:0000049">
    <property type="term" value="F:tRNA binding"/>
    <property type="evidence" value="ECO:0007669"/>
    <property type="project" value="TreeGrafter"/>
</dbReference>
<dbReference type="Pfam" id="PF13735">
    <property type="entry name" value="tRNA_NucTran2_2"/>
    <property type="match status" value="1"/>
</dbReference>
<keyword evidence="8 9" id="KW-0694">RNA-binding</keyword>
<evidence type="ECO:0000256" key="8">
    <source>
        <dbReference type="ARBA" id="ARBA00022884"/>
    </source>
</evidence>
<name>A0A3E4QQ64_9ACTN</name>
<dbReference type="Proteomes" id="UP000260943">
    <property type="component" value="Unassembled WGS sequence"/>
</dbReference>
<sequence length="486" mass="53039">MPQLENASIDSYLDDSYKGASLCGAVPSDASVRVVRALEDAGLEAWFVGGWVRDALLGAPSHDVDLCCSGTWRQSEGALLSAGVDVVRSGIRFGGITAIADGERIEVTAYRKDGFYTDGRHPEDVVMASSILDDLARRDFTINAMAWHPARGLLDMYNGVSDLSQGLVRAVGVARTRFEEDALRMLRAVRFACRLDFAMEAQTASALSECAQLLDSVARERVGIELSGILATRRGGDAMVRYPDLMCAAIPELQTCRGFDQCTRYHAFDVYDHIARVLTVAGELSAFRIDGGDPSCEVSPTLMWSALLHDIAKPDCFTVDEAGRGHFYGHPEAGAKKARVIMRRLGLCDNLVRDVCLLISYHDLPLYPERSSLLKGMSLFAGEGRDVPRLIGELFDLKRADTLGKATCCFSYVEEIERMREMVRELVANGDAYSIATLNLTGRDLIQAGVEPGPRIGQLLDRALDATIAGTTPNSKNDLLAYLRLA</sequence>
<dbReference type="Pfam" id="PF12627">
    <property type="entry name" value="PolyA_pol_RNAbd"/>
    <property type="match status" value="1"/>
</dbReference>
<comment type="similarity">
    <text evidence="9">Belongs to the tRNA nucleotidyltransferase/poly(A) polymerase family.</text>
</comment>
<evidence type="ECO:0000256" key="2">
    <source>
        <dbReference type="ARBA" id="ARBA00022679"/>
    </source>
</evidence>
<evidence type="ECO:0000259" key="13">
    <source>
        <dbReference type="Pfam" id="PF13735"/>
    </source>
</evidence>
<evidence type="ECO:0000256" key="1">
    <source>
        <dbReference type="ARBA" id="ARBA00001946"/>
    </source>
</evidence>
<keyword evidence="4" id="KW-0548">Nucleotidyltransferase</keyword>
<dbReference type="GO" id="GO:0008033">
    <property type="term" value="P:tRNA processing"/>
    <property type="evidence" value="ECO:0007669"/>
    <property type="project" value="UniProtKB-KW"/>
</dbReference>
<feature type="domain" description="tRNA nucleotidyltransferase/poly(A) polymerase RNA and SrmB- binding" evidence="12">
    <location>
        <begin position="196"/>
        <end position="235"/>
    </location>
</feature>
<comment type="cofactor">
    <cofactor evidence="1">
        <name>Mg(2+)</name>
        <dbReference type="ChEBI" id="CHEBI:18420"/>
    </cofactor>
</comment>